<dbReference type="Gene3D" id="2.40.50.140">
    <property type="entry name" value="Nucleic acid-binding proteins"/>
    <property type="match status" value="1"/>
</dbReference>
<dbReference type="InterPro" id="IPR013087">
    <property type="entry name" value="Znf_C2H2_type"/>
</dbReference>
<dbReference type="PROSITE" id="PS50157">
    <property type="entry name" value="ZINC_FINGER_C2H2_2"/>
    <property type="match status" value="1"/>
</dbReference>
<keyword evidence="1" id="KW-0863">Zinc-finger</keyword>
<feature type="compositionally biased region" description="Basic and acidic residues" evidence="2">
    <location>
        <begin position="140"/>
        <end position="150"/>
    </location>
</feature>
<feature type="region of interest" description="Disordered" evidence="2">
    <location>
        <begin position="64"/>
        <end position="83"/>
    </location>
</feature>
<sequence length="301" mass="33196">MRMFSPEAASAFTSTPSDSGFSQMKASPFSHQKLPVDKAVSQNPFMTTNVFSNAGAAKNVFQSAVSPPTTAPTTSESTSDTQGELRYTCNLCQKTFRLESALIHHMSFKHNQVMAPGSIQPTSGGADAPSEGPNVTTEDSTSREKTEEKPAGANDFVTPFSPNSEYAAKVRDAKKEAANKLPPEEVTISCHASCVNTIVLVGRLIDLQIGFVWEERVLQFSIICPFPNPPAGESDRDVVVVRYYLGQEDTDAFEKYYRRIINDGKPVCVIGSLRMNPQMEKVNSKYYYYPFVYARSIQLLE</sequence>
<feature type="region of interest" description="Disordered" evidence="2">
    <location>
        <begin position="114"/>
        <end position="158"/>
    </location>
</feature>
<proteinExistence type="predicted"/>
<evidence type="ECO:0000259" key="3">
    <source>
        <dbReference type="PROSITE" id="PS50157"/>
    </source>
</evidence>
<dbReference type="PANTHER" id="PTHR40735">
    <property type="entry name" value="RNA-EDITING COMPLEX PROTEIN MP42-RELATED"/>
    <property type="match status" value="1"/>
</dbReference>
<protein>
    <recommendedName>
        <fullName evidence="3">C2H2-type domain-containing protein</fullName>
    </recommendedName>
</protein>
<dbReference type="GO" id="GO:0008270">
    <property type="term" value="F:zinc ion binding"/>
    <property type="evidence" value="ECO:0007669"/>
    <property type="project" value="UniProtKB-KW"/>
</dbReference>
<dbReference type="InterPro" id="IPR012340">
    <property type="entry name" value="NA-bd_OB-fold"/>
</dbReference>
<dbReference type="SUPFAM" id="SSF57667">
    <property type="entry name" value="beta-beta-alpha zinc fingers"/>
    <property type="match status" value="1"/>
</dbReference>
<feature type="compositionally biased region" description="Polar residues" evidence="2">
    <location>
        <begin position="11"/>
        <end position="25"/>
    </location>
</feature>
<evidence type="ECO:0000256" key="1">
    <source>
        <dbReference type="PROSITE-ProRule" id="PRU00042"/>
    </source>
</evidence>
<keyword evidence="1" id="KW-0479">Metal-binding</keyword>
<organism evidence="4">
    <name type="scientific">Paramoeba aestuarina</name>
    <dbReference type="NCBI Taxonomy" id="180227"/>
    <lineage>
        <taxon>Eukaryota</taxon>
        <taxon>Amoebozoa</taxon>
        <taxon>Discosea</taxon>
        <taxon>Flabellinia</taxon>
        <taxon>Dactylopodida</taxon>
        <taxon>Paramoebidae</taxon>
        <taxon>Paramoeba</taxon>
    </lineage>
</organism>
<gene>
    <name evidence="4" type="ORF">NAES01612_LOCUS21230</name>
</gene>
<feature type="region of interest" description="Disordered" evidence="2">
    <location>
        <begin position="1"/>
        <end position="28"/>
    </location>
</feature>
<feature type="compositionally biased region" description="Low complexity" evidence="2">
    <location>
        <begin position="64"/>
        <end position="79"/>
    </location>
</feature>
<dbReference type="AlphaFoldDB" id="A0A7S4PAL3"/>
<dbReference type="SMART" id="SM00355">
    <property type="entry name" value="ZnF_C2H2"/>
    <property type="match status" value="1"/>
</dbReference>
<feature type="domain" description="C2H2-type" evidence="3">
    <location>
        <begin position="87"/>
        <end position="115"/>
    </location>
</feature>
<name>A0A7S4PAL3_9EUKA</name>
<accession>A0A7S4PAL3</accession>
<reference evidence="4" key="1">
    <citation type="submission" date="2021-01" db="EMBL/GenBank/DDBJ databases">
        <authorList>
            <person name="Corre E."/>
            <person name="Pelletier E."/>
            <person name="Niang G."/>
            <person name="Scheremetjew M."/>
            <person name="Finn R."/>
            <person name="Kale V."/>
            <person name="Holt S."/>
            <person name="Cochrane G."/>
            <person name="Meng A."/>
            <person name="Brown T."/>
            <person name="Cohen L."/>
        </authorList>
    </citation>
    <scope>NUCLEOTIDE SEQUENCE</scope>
    <source>
        <strain evidence="4">SoJaBio B1-5/56/2</strain>
    </source>
</reference>
<dbReference type="InterPro" id="IPR036236">
    <property type="entry name" value="Znf_C2H2_sf"/>
</dbReference>
<evidence type="ECO:0000256" key="2">
    <source>
        <dbReference type="SAM" id="MobiDB-lite"/>
    </source>
</evidence>
<keyword evidence="1" id="KW-0862">Zinc</keyword>
<dbReference type="Gene3D" id="3.30.160.60">
    <property type="entry name" value="Classic Zinc Finger"/>
    <property type="match status" value="1"/>
</dbReference>
<dbReference type="PROSITE" id="PS00028">
    <property type="entry name" value="ZINC_FINGER_C2H2_1"/>
    <property type="match status" value="1"/>
</dbReference>
<evidence type="ECO:0000313" key="4">
    <source>
        <dbReference type="EMBL" id="CAE2328781.1"/>
    </source>
</evidence>
<dbReference type="PANTHER" id="PTHR40735:SF4">
    <property type="entry name" value="RNA EDITING COMPLEX PROTEIN MP63"/>
    <property type="match status" value="1"/>
</dbReference>
<dbReference type="EMBL" id="HBKR01032296">
    <property type="protein sequence ID" value="CAE2328781.1"/>
    <property type="molecule type" value="Transcribed_RNA"/>
</dbReference>